<dbReference type="AlphaFoldDB" id="A0A5B6TH90"/>
<gene>
    <name evidence="2" type="ORF">FOA19_05080</name>
</gene>
<organism evidence="2 3">
    <name type="scientific">Rufibacter hautae</name>
    <dbReference type="NCBI Taxonomy" id="2595005"/>
    <lineage>
        <taxon>Bacteria</taxon>
        <taxon>Pseudomonadati</taxon>
        <taxon>Bacteroidota</taxon>
        <taxon>Cytophagia</taxon>
        <taxon>Cytophagales</taxon>
        <taxon>Hymenobacteraceae</taxon>
        <taxon>Rufibacter</taxon>
    </lineage>
</organism>
<name>A0A5B6TH90_9BACT</name>
<keyword evidence="3" id="KW-1185">Reference proteome</keyword>
<sequence>MESTSQDSVAAKPEPSDLPETESLPSTSTEVEVSSETADKPSPIEPWGKPDTILAKILTEGFFHSDEVWEDAQTEKWYGLFQNKNGFYLQQTNLETERYYDPIIDEDESEKTGWKVSTSNQDTSVVLISSTDLIKSRKVEAVTLSKQEIWPGNKVTFTYKGNPYTLQATGKKKRSDAGSDYYIVSNYKLFLSTIKNGQEVKQLLVESRFFDDAMIYIRFVGDLDGDSFPDFLIDRSNDYNGSNPSLFLSTPAKNGSLLKMVGTHESVGC</sequence>
<dbReference type="EMBL" id="VKKY01000001">
    <property type="protein sequence ID" value="KAA3440044.1"/>
    <property type="molecule type" value="Genomic_DNA"/>
</dbReference>
<feature type="compositionally biased region" description="Low complexity" evidence="1">
    <location>
        <begin position="21"/>
        <end position="36"/>
    </location>
</feature>
<evidence type="ECO:0000313" key="2">
    <source>
        <dbReference type="EMBL" id="KAA3440044.1"/>
    </source>
</evidence>
<proteinExistence type="predicted"/>
<feature type="region of interest" description="Disordered" evidence="1">
    <location>
        <begin position="1"/>
        <end position="48"/>
    </location>
</feature>
<protein>
    <submittedName>
        <fullName evidence="2">Uncharacterized protein</fullName>
    </submittedName>
</protein>
<dbReference type="Proteomes" id="UP000324133">
    <property type="component" value="Unassembled WGS sequence"/>
</dbReference>
<dbReference type="OrthoDB" id="1091452at2"/>
<comment type="caution">
    <text evidence="2">The sequence shown here is derived from an EMBL/GenBank/DDBJ whole genome shotgun (WGS) entry which is preliminary data.</text>
</comment>
<accession>A0A5B6TH90</accession>
<reference evidence="2 3" key="1">
    <citation type="submission" date="2019-07" db="EMBL/GenBank/DDBJ databases">
        <title>Rufibacter sp. nov., isolated from lake sediment.</title>
        <authorList>
            <person name="Qu J.-H."/>
        </authorList>
    </citation>
    <scope>NUCLEOTIDE SEQUENCE [LARGE SCALE GENOMIC DNA]</scope>
    <source>
        <strain evidence="2 3">NBS58-1</strain>
    </source>
</reference>
<evidence type="ECO:0000256" key="1">
    <source>
        <dbReference type="SAM" id="MobiDB-lite"/>
    </source>
</evidence>
<evidence type="ECO:0000313" key="3">
    <source>
        <dbReference type="Proteomes" id="UP000324133"/>
    </source>
</evidence>